<dbReference type="GO" id="GO:0004823">
    <property type="term" value="F:leucine-tRNA ligase activity"/>
    <property type="evidence" value="ECO:0007669"/>
    <property type="project" value="UniProtKB-UniRule"/>
</dbReference>
<dbReference type="PRINTS" id="PR00985">
    <property type="entry name" value="TRNASYNTHLEU"/>
</dbReference>
<dbReference type="InterPro" id="IPR002302">
    <property type="entry name" value="Leu-tRNA-ligase"/>
</dbReference>
<dbReference type="CDD" id="cd07958">
    <property type="entry name" value="Anticodon_Ia_Leu_BEm"/>
    <property type="match status" value="1"/>
</dbReference>
<dbReference type="RefSeq" id="WP_110548564.1">
    <property type="nucleotide sequence ID" value="NZ_AP014610.1"/>
</dbReference>
<sequence length="943" mass="111696">MEYNFRKLEKRWQIYWKKNNIFHIKENKTKKKYYILNMFPYPSGSGLHIGHCLGYIASDIYARYKRAEGYNVLNPIGFDSFGLPAEQYAIQTGQHPYETTKKNIQQYQKQMDKIGLSFDWSRKLYTSNPDYYRWTQWMFIQIFNSWYDKDSEIARPINFLIKEFNKNGNLSVNASTSFNYQFDSKKWKKFSSLKKDSILLNYRLAFLCKNTVNWCPDLGTVLANDEIKNGKSQRGGYPIYKKKMLQWHIRITAYVERLLKGLDLIECSNSLKKLQYNWIGKKTGTTIFLELFFSKKNDKKIESFIFRPEIVFGITFIIISIDHPLLQTITIPHYKKSLLAYINNMQENSVEKSEKEKNISGFFTGNYVIHPFINGKKIPIYVSNYFSVDPQVKSIVGIPSHEKYSLKFAKKFGLEILPVFFEKNKNNKNELYEGKNGICINSDFLNGLNAKEAREKIIQIFKNKNIGIKKNSYRLRDAVFSRQRYWGEPIPIYFKNKIPKTIPIEKLPLLLPRIENYHPKNGKSPLMRVKNWAWDEKNMKIVSNTLIDNKYVFPIETSTMPCWAGSSWYFLRYMDGHNQNFFLDNKKENYWKNIDLYIGGSEHSTGHLIYARFWHKFLKDRGWIKTEEPFNKILNQGMILIHSAIILKIIGKNIFVSYGLLKNKNSLSFQEIYVDISLINHNNELNINKLKQWNPEFSNSKFLLEKGIFYCKRKLEKMSKSKYNIINPDHISDKYGSDIFRIYEMFLGPITLSKPWNDQKIIGIKKFINKFWRLFHNNGVFQISDLSPTFKELKILHYTIKKLKERIESFSFNTSISYLMMIVNKLTILKCNKRKILEPLVKLMAPFSPHISEEIWKKLGSKKSILFSPIPIFNPKYLIEKKITYPIMFNGKLKFKEIFDSNLTIEKIKQKILNHPKTIFFLKEKVLQRVIIIQYKIINILFI</sequence>
<evidence type="ECO:0000259" key="10">
    <source>
        <dbReference type="Pfam" id="PF08264"/>
    </source>
</evidence>
<dbReference type="FunFam" id="3.40.50.620:FF:000056">
    <property type="entry name" value="Leucine--tRNA ligase"/>
    <property type="match status" value="1"/>
</dbReference>
<evidence type="ECO:0000256" key="8">
    <source>
        <dbReference type="HAMAP-Rule" id="MF_00049"/>
    </source>
</evidence>
<dbReference type="PANTHER" id="PTHR43740:SF2">
    <property type="entry name" value="LEUCINE--TRNA LIGASE, MITOCHONDRIAL"/>
    <property type="match status" value="1"/>
</dbReference>
<dbReference type="SUPFAM" id="SSF52374">
    <property type="entry name" value="Nucleotidylyl transferase"/>
    <property type="match status" value="1"/>
</dbReference>
<evidence type="ECO:0000256" key="2">
    <source>
        <dbReference type="ARBA" id="ARBA00022598"/>
    </source>
</evidence>
<keyword evidence="4 8" id="KW-0067">ATP-binding</keyword>
<dbReference type="SUPFAM" id="SSF47323">
    <property type="entry name" value="Anticodon-binding domain of a subclass of class I aminoacyl-tRNA synthetases"/>
    <property type="match status" value="1"/>
</dbReference>
<evidence type="ECO:0000313" key="14">
    <source>
        <dbReference type="Proteomes" id="UP000262607"/>
    </source>
</evidence>
<evidence type="ECO:0000256" key="1">
    <source>
        <dbReference type="ARBA" id="ARBA00005594"/>
    </source>
</evidence>
<comment type="similarity">
    <text evidence="1 8 9">Belongs to the class-I aminoacyl-tRNA synthetase family.</text>
</comment>
<dbReference type="InterPro" id="IPR009008">
    <property type="entry name" value="Val/Leu/Ile-tRNA-synth_edit"/>
</dbReference>
<evidence type="ECO:0000259" key="12">
    <source>
        <dbReference type="Pfam" id="PF13603"/>
    </source>
</evidence>
<dbReference type="InterPro" id="IPR015413">
    <property type="entry name" value="Methionyl/Leucyl_tRNA_Synth"/>
</dbReference>
<dbReference type="Pfam" id="PF09334">
    <property type="entry name" value="tRNA-synt_1g"/>
    <property type="match status" value="1"/>
</dbReference>
<dbReference type="NCBIfam" id="TIGR00396">
    <property type="entry name" value="leuS_bact"/>
    <property type="match status" value="1"/>
</dbReference>
<dbReference type="PANTHER" id="PTHR43740">
    <property type="entry name" value="LEUCYL-TRNA SYNTHETASE"/>
    <property type="match status" value="1"/>
</dbReference>
<comment type="subcellular location">
    <subcellularLocation>
        <location evidence="8">Cytoplasm</location>
    </subcellularLocation>
</comment>
<comment type="catalytic activity">
    <reaction evidence="7 8">
        <text>tRNA(Leu) + L-leucine + ATP = L-leucyl-tRNA(Leu) + AMP + diphosphate</text>
        <dbReference type="Rhea" id="RHEA:11688"/>
        <dbReference type="Rhea" id="RHEA-COMP:9613"/>
        <dbReference type="Rhea" id="RHEA-COMP:9622"/>
        <dbReference type="ChEBI" id="CHEBI:30616"/>
        <dbReference type="ChEBI" id="CHEBI:33019"/>
        <dbReference type="ChEBI" id="CHEBI:57427"/>
        <dbReference type="ChEBI" id="CHEBI:78442"/>
        <dbReference type="ChEBI" id="CHEBI:78494"/>
        <dbReference type="ChEBI" id="CHEBI:456215"/>
        <dbReference type="EC" id="6.1.1.4"/>
    </reaction>
</comment>
<dbReference type="Proteomes" id="UP000262607">
    <property type="component" value="Chromosome"/>
</dbReference>
<proteinExistence type="inferred from homology"/>
<dbReference type="InterPro" id="IPR009080">
    <property type="entry name" value="tRNAsynth_Ia_anticodon-bd"/>
</dbReference>
<feature type="domain" description="Methionyl/Leucyl tRNA synthetase" evidence="11">
    <location>
        <begin position="34"/>
        <end position="140"/>
    </location>
</feature>
<reference evidence="13 14" key="1">
    <citation type="submission" date="2014-06" db="EMBL/GenBank/DDBJ databases">
        <title>Genome sequence of the intracellular symbiont Blattabacterium cuenoti, strain CPU2 from the wood feeding cockroach Cryptocercus punctulatus.</title>
        <authorList>
            <person name="Kinjo Y."/>
            <person name="Ohkuma M."/>
            <person name="Tokuda G."/>
        </authorList>
    </citation>
    <scope>NUCLEOTIDE SEQUENCE [LARGE SCALE GENOMIC DNA]</scope>
    <source>
        <strain evidence="13 14">CPU2</strain>
    </source>
</reference>
<dbReference type="FunFam" id="1.10.730.10:FF:000002">
    <property type="entry name" value="Leucine--tRNA ligase"/>
    <property type="match status" value="1"/>
</dbReference>
<keyword evidence="8" id="KW-0963">Cytoplasm</keyword>
<dbReference type="GO" id="GO:0002161">
    <property type="term" value="F:aminoacyl-tRNA deacylase activity"/>
    <property type="evidence" value="ECO:0007669"/>
    <property type="project" value="InterPro"/>
</dbReference>
<feature type="domain" description="Leucyl-tRNA synthetase editing" evidence="12">
    <location>
        <begin position="277"/>
        <end position="460"/>
    </location>
</feature>
<keyword evidence="6 8" id="KW-0030">Aminoacyl-tRNA synthetase</keyword>
<dbReference type="GO" id="GO:0005829">
    <property type="term" value="C:cytosol"/>
    <property type="evidence" value="ECO:0007669"/>
    <property type="project" value="TreeGrafter"/>
</dbReference>
<keyword evidence="3 8" id="KW-0547">Nucleotide-binding</keyword>
<organism evidence="13 14">
    <name type="scientific">Blattabacterium punctulatus CPU2</name>
    <dbReference type="NCBI Taxonomy" id="1457032"/>
    <lineage>
        <taxon>Bacteria</taxon>
        <taxon>Pseudomonadati</taxon>
        <taxon>Bacteroidota</taxon>
        <taxon>Flavobacteriia</taxon>
        <taxon>Flavobacteriales</taxon>
        <taxon>Blattabacteriaceae</taxon>
        <taxon>Blattabacterium</taxon>
    </lineage>
</organism>
<evidence type="ECO:0000256" key="6">
    <source>
        <dbReference type="ARBA" id="ARBA00023146"/>
    </source>
</evidence>
<gene>
    <name evidence="8 13" type="primary">leuS</name>
    <name evidence="13" type="ORF">CPU2_489</name>
</gene>
<dbReference type="GO" id="GO:0005524">
    <property type="term" value="F:ATP binding"/>
    <property type="evidence" value="ECO:0007669"/>
    <property type="project" value="UniProtKB-UniRule"/>
</dbReference>
<evidence type="ECO:0000256" key="9">
    <source>
        <dbReference type="RuleBase" id="RU363039"/>
    </source>
</evidence>
<dbReference type="Gene3D" id="3.40.50.620">
    <property type="entry name" value="HUPs"/>
    <property type="match status" value="3"/>
</dbReference>
<evidence type="ECO:0000259" key="11">
    <source>
        <dbReference type="Pfam" id="PF09334"/>
    </source>
</evidence>
<feature type="domain" description="Methionyl/Valyl/Leucyl/Isoleucyl-tRNA synthetase anticodon-binding" evidence="10">
    <location>
        <begin position="794"/>
        <end position="906"/>
    </location>
</feature>
<dbReference type="SUPFAM" id="SSF50677">
    <property type="entry name" value="ValRS/IleRS/LeuRS editing domain"/>
    <property type="match status" value="1"/>
</dbReference>
<dbReference type="AlphaFoldDB" id="A0AAD1CM29"/>
<dbReference type="InterPro" id="IPR013155">
    <property type="entry name" value="M/V/L/I-tRNA-synth_anticd-bd"/>
</dbReference>
<dbReference type="HAMAP" id="MF_00049_B">
    <property type="entry name" value="Leu_tRNA_synth_B"/>
    <property type="match status" value="1"/>
</dbReference>
<comment type="caution">
    <text evidence="8">Lacks conserved residue(s) required for the propagation of feature annotation.</text>
</comment>
<keyword evidence="5 8" id="KW-0648">Protein biosynthesis</keyword>
<keyword evidence="2 8" id="KW-0436">Ligase</keyword>
<dbReference type="InterPro" id="IPR025709">
    <property type="entry name" value="Leu_tRNA-synth_edit"/>
</dbReference>
<accession>A0AAD1CM29</accession>
<dbReference type="GeneID" id="66556579"/>
<dbReference type="EMBL" id="AP014610">
    <property type="protein sequence ID" value="BBA17970.1"/>
    <property type="molecule type" value="Genomic_DNA"/>
</dbReference>
<dbReference type="Pfam" id="PF08264">
    <property type="entry name" value="Anticodon_1"/>
    <property type="match status" value="1"/>
</dbReference>
<evidence type="ECO:0000256" key="5">
    <source>
        <dbReference type="ARBA" id="ARBA00022917"/>
    </source>
</evidence>
<evidence type="ECO:0000256" key="7">
    <source>
        <dbReference type="ARBA" id="ARBA00047469"/>
    </source>
</evidence>
<protein>
    <recommendedName>
        <fullName evidence="8">Leucine--tRNA ligase</fullName>
        <ecNumber evidence="8">6.1.1.4</ecNumber>
    </recommendedName>
    <alternativeName>
        <fullName evidence="8">Leucyl-tRNA synthetase</fullName>
        <shortName evidence="8">LeuRS</shortName>
    </alternativeName>
</protein>
<dbReference type="EC" id="6.1.1.4" evidence="8"/>
<evidence type="ECO:0000256" key="4">
    <source>
        <dbReference type="ARBA" id="ARBA00022840"/>
    </source>
</evidence>
<name>A0AAD1CM29_9FLAO</name>
<dbReference type="FunFam" id="3.40.50.620:FF:000060">
    <property type="entry name" value="Leucine--tRNA ligase"/>
    <property type="match status" value="1"/>
</dbReference>
<dbReference type="InterPro" id="IPR014729">
    <property type="entry name" value="Rossmann-like_a/b/a_fold"/>
</dbReference>
<evidence type="ECO:0000256" key="3">
    <source>
        <dbReference type="ARBA" id="ARBA00022741"/>
    </source>
</evidence>
<feature type="binding site" evidence="8">
    <location>
        <position position="720"/>
    </location>
    <ligand>
        <name>ATP</name>
        <dbReference type="ChEBI" id="CHEBI:30616"/>
    </ligand>
</feature>
<dbReference type="Gene3D" id="1.10.730.10">
    <property type="entry name" value="Isoleucyl-tRNA Synthetase, Domain 1"/>
    <property type="match status" value="2"/>
</dbReference>
<feature type="short sequence motif" description="'KMSKS' region" evidence="8">
    <location>
        <begin position="717"/>
        <end position="721"/>
    </location>
</feature>
<dbReference type="Pfam" id="PF13603">
    <property type="entry name" value="tRNA-synt_1_2"/>
    <property type="match status" value="1"/>
</dbReference>
<evidence type="ECO:0000313" key="13">
    <source>
        <dbReference type="EMBL" id="BBA17970.1"/>
    </source>
</evidence>
<dbReference type="GO" id="GO:0006429">
    <property type="term" value="P:leucyl-tRNA aminoacylation"/>
    <property type="evidence" value="ECO:0007669"/>
    <property type="project" value="UniProtKB-UniRule"/>
</dbReference>